<reference evidence="4" key="1">
    <citation type="submission" date="2020-10" db="EMBL/GenBank/DDBJ databases">
        <authorList>
            <person name="Gilroy R."/>
        </authorList>
    </citation>
    <scope>NUCLEOTIDE SEQUENCE</scope>
    <source>
        <strain evidence="4">G3-3990</strain>
    </source>
</reference>
<dbReference type="Proteomes" id="UP000823641">
    <property type="component" value="Unassembled WGS sequence"/>
</dbReference>
<evidence type="ECO:0000313" key="4">
    <source>
        <dbReference type="EMBL" id="MBO8461049.1"/>
    </source>
</evidence>
<dbReference type="Gene3D" id="3.40.50.150">
    <property type="entry name" value="Vaccinia Virus protein VP39"/>
    <property type="match status" value="1"/>
</dbReference>
<evidence type="ECO:0000256" key="3">
    <source>
        <dbReference type="ARBA" id="ARBA00022691"/>
    </source>
</evidence>
<dbReference type="SUPFAM" id="SSF53335">
    <property type="entry name" value="S-adenosyl-L-methionine-dependent methyltransferases"/>
    <property type="match status" value="1"/>
</dbReference>
<accession>A0A9D9HWR7</accession>
<proteinExistence type="predicted"/>
<sequence>MIVDTHLEDYIEAHGDVEMDYLAKIDRNTHLFTFNPRMLSGHQQGRLLSMFSKMISPNRILELGTFTGYSALCLAEGLSANGRLHTVESNDELEALIRSNFALSPYNHQIELHICGALDFCRQTDEMFDLVFMDADKREYSDYYDALFDKIRPGGYIIADNTLWDGKVLETPHPSDKQTIAIKKFNDMIAQDQRIEKIILPLRDGMTIIRKKDRL</sequence>
<dbReference type="GO" id="GO:0008171">
    <property type="term" value="F:O-methyltransferase activity"/>
    <property type="evidence" value="ECO:0007669"/>
    <property type="project" value="InterPro"/>
</dbReference>
<dbReference type="PANTHER" id="PTHR10509:SF14">
    <property type="entry name" value="CAFFEOYL-COA O-METHYLTRANSFERASE 3-RELATED"/>
    <property type="match status" value="1"/>
</dbReference>
<dbReference type="GO" id="GO:0032259">
    <property type="term" value="P:methylation"/>
    <property type="evidence" value="ECO:0007669"/>
    <property type="project" value="UniProtKB-KW"/>
</dbReference>
<dbReference type="InterPro" id="IPR029063">
    <property type="entry name" value="SAM-dependent_MTases_sf"/>
</dbReference>
<dbReference type="PROSITE" id="PS51682">
    <property type="entry name" value="SAM_OMT_I"/>
    <property type="match status" value="1"/>
</dbReference>
<reference evidence="4" key="2">
    <citation type="journal article" date="2021" name="PeerJ">
        <title>Extensive microbial diversity within the chicken gut microbiome revealed by metagenomics and culture.</title>
        <authorList>
            <person name="Gilroy R."/>
            <person name="Ravi A."/>
            <person name="Getino M."/>
            <person name="Pursley I."/>
            <person name="Horton D.L."/>
            <person name="Alikhan N.F."/>
            <person name="Baker D."/>
            <person name="Gharbi K."/>
            <person name="Hall N."/>
            <person name="Watson M."/>
            <person name="Adriaenssens E.M."/>
            <person name="Foster-Nyarko E."/>
            <person name="Jarju S."/>
            <person name="Secka A."/>
            <person name="Antonio M."/>
            <person name="Oren A."/>
            <person name="Chaudhuri R.R."/>
            <person name="La Ragione R."/>
            <person name="Hildebrand F."/>
            <person name="Pallen M.J."/>
        </authorList>
    </citation>
    <scope>NUCLEOTIDE SEQUENCE</scope>
    <source>
        <strain evidence="4">G3-3990</strain>
    </source>
</reference>
<evidence type="ECO:0000256" key="1">
    <source>
        <dbReference type="ARBA" id="ARBA00022603"/>
    </source>
</evidence>
<dbReference type="AlphaFoldDB" id="A0A9D9HWR7"/>
<gene>
    <name evidence="4" type="ORF">IAA73_12085</name>
</gene>
<dbReference type="InterPro" id="IPR050362">
    <property type="entry name" value="Cation-dep_OMT"/>
</dbReference>
<dbReference type="Pfam" id="PF01596">
    <property type="entry name" value="Methyltransf_3"/>
    <property type="match status" value="1"/>
</dbReference>
<dbReference type="InterPro" id="IPR002935">
    <property type="entry name" value="SAM_O-MeTrfase"/>
</dbReference>
<dbReference type="GO" id="GO:0008757">
    <property type="term" value="F:S-adenosylmethionine-dependent methyltransferase activity"/>
    <property type="evidence" value="ECO:0007669"/>
    <property type="project" value="TreeGrafter"/>
</dbReference>
<keyword evidence="2" id="KW-0808">Transferase</keyword>
<dbReference type="CDD" id="cd02440">
    <property type="entry name" value="AdoMet_MTases"/>
    <property type="match status" value="1"/>
</dbReference>
<name>A0A9D9HWR7_9BACT</name>
<keyword evidence="1" id="KW-0489">Methyltransferase</keyword>
<evidence type="ECO:0000256" key="2">
    <source>
        <dbReference type="ARBA" id="ARBA00022679"/>
    </source>
</evidence>
<dbReference type="EMBL" id="JADIMG010000111">
    <property type="protein sequence ID" value="MBO8461049.1"/>
    <property type="molecule type" value="Genomic_DNA"/>
</dbReference>
<dbReference type="PANTHER" id="PTHR10509">
    <property type="entry name" value="O-METHYLTRANSFERASE-RELATED"/>
    <property type="match status" value="1"/>
</dbReference>
<protein>
    <submittedName>
        <fullName evidence="4">O-methyltransferase</fullName>
    </submittedName>
</protein>
<keyword evidence="3" id="KW-0949">S-adenosyl-L-methionine</keyword>
<organism evidence="4 5">
    <name type="scientific">Candidatus Gallipaludibacter merdavium</name>
    <dbReference type="NCBI Taxonomy" id="2840839"/>
    <lineage>
        <taxon>Bacteria</taxon>
        <taxon>Pseudomonadati</taxon>
        <taxon>Bacteroidota</taxon>
        <taxon>Bacteroidia</taxon>
        <taxon>Bacteroidales</taxon>
        <taxon>Candidatus Gallipaludibacter</taxon>
    </lineage>
</organism>
<evidence type="ECO:0000313" key="5">
    <source>
        <dbReference type="Proteomes" id="UP000823641"/>
    </source>
</evidence>
<comment type="caution">
    <text evidence="4">The sequence shown here is derived from an EMBL/GenBank/DDBJ whole genome shotgun (WGS) entry which is preliminary data.</text>
</comment>